<dbReference type="Pfam" id="PF11701">
    <property type="entry name" value="UNC45-central"/>
    <property type="match status" value="1"/>
</dbReference>
<evidence type="ECO:0000259" key="5">
    <source>
        <dbReference type="Pfam" id="PF11701"/>
    </source>
</evidence>
<dbReference type="EMBL" id="SWKV01000012">
    <property type="protein sequence ID" value="KAF3043449.1"/>
    <property type="molecule type" value="Genomic_DNA"/>
</dbReference>
<feature type="domain" description="UNC-45/Cro1/She4 central" evidence="5">
    <location>
        <begin position="219"/>
        <end position="369"/>
    </location>
</feature>
<evidence type="ECO:0000256" key="3">
    <source>
        <dbReference type="ARBA" id="ARBA00022803"/>
    </source>
</evidence>
<evidence type="ECO:0000256" key="1">
    <source>
        <dbReference type="ARBA" id="ARBA00004496"/>
    </source>
</evidence>
<comment type="subcellular location">
    <subcellularLocation>
        <location evidence="1">Cytoplasm</location>
    </subcellularLocation>
</comment>
<gene>
    <name evidence="6" type="ORF">E8E12_008358</name>
</gene>
<dbReference type="SUPFAM" id="SSF48371">
    <property type="entry name" value="ARM repeat"/>
    <property type="match status" value="2"/>
</dbReference>
<organism evidence="6 7">
    <name type="scientific">Didymella heteroderae</name>
    <dbReference type="NCBI Taxonomy" id="1769908"/>
    <lineage>
        <taxon>Eukaryota</taxon>
        <taxon>Fungi</taxon>
        <taxon>Dikarya</taxon>
        <taxon>Ascomycota</taxon>
        <taxon>Pezizomycotina</taxon>
        <taxon>Dothideomycetes</taxon>
        <taxon>Pleosporomycetidae</taxon>
        <taxon>Pleosporales</taxon>
        <taxon>Pleosporineae</taxon>
        <taxon>Didymellaceae</taxon>
        <taxon>Didymella</taxon>
    </lineage>
</organism>
<dbReference type="PANTHER" id="PTHR45994">
    <property type="entry name" value="FI21225P1"/>
    <property type="match status" value="1"/>
</dbReference>
<dbReference type="GO" id="GO:0051879">
    <property type="term" value="F:Hsp90 protein binding"/>
    <property type="evidence" value="ECO:0007669"/>
    <property type="project" value="TreeGrafter"/>
</dbReference>
<keyword evidence="2" id="KW-0963">Cytoplasm</keyword>
<accession>A0A9P4WWC7</accession>
<evidence type="ECO:0000256" key="4">
    <source>
        <dbReference type="PROSITE-ProRule" id="PRU00259"/>
    </source>
</evidence>
<dbReference type="InterPro" id="IPR024660">
    <property type="entry name" value="UCS_central_dom"/>
</dbReference>
<dbReference type="InterPro" id="IPR011989">
    <property type="entry name" value="ARM-like"/>
</dbReference>
<comment type="caution">
    <text evidence="6">The sequence shown here is derived from an EMBL/GenBank/DDBJ whole genome shotgun (WGS) entry which is preliminary data.</text>
</comment>
<keyword evidence="7" id="KW-1185">Reference proteome</keyword>
<proteinExistence type="predicted"/>
<dbReference type="Gene3D" id="1.25.10.100">
    <property type="match status" value="1"/>
</dbReference>
<evidence type="ECO:0000313" key="6">
    <source>
        <dbReference type="EMBL" id="KAF3043449.1"/>
    </source>
</evidence>
<evidence type="ECO:0000313" key="7">
    <source>
        <dbReference type="Proteomes" id="UP000758155"/>
    </source>
</evidence>
<dbReference type="AlphaFoldDB" id="A0A9P4WWC7"/>
<dbReference type="Proteomes" id="UP000758155">
    <property type="component" value="Unassembled WGS sequence"/>
</dbReference>
<dbReference type="InterPro" id="IPR000225">
    <property type="entry name" value="Armadillo"/>
</dbReference>
<dbReference type="PANTHER" id="PTHR45994:SF1">
    <property type="entry name" value="FI21225P1"/>
    <property type="match status" value="1"/>
</dbReference>
<protein>
    <recommendedName>
        <fullName evidence="5">UNC-45/Cro1/She4 central domain-containing protein</fullName>
    </recommendedName>
</protein>
<dbReference type="Gene3D" id="1.25.10.10">
    <property type="entry name" value="Leucine-rich Repeat Variant"/>
    <property type="match status" value="1"/>
</dbReference>
<keyword evidence="3" id="KW-0802">TPR repeat</keyword>
<dbReference type="PROSITE" id="PS50176">
    <property type="entry name" value="ARM_REPEAT"/>
    <property type="match status" value="1"/>
</dbReference>
<dbReference type="GO" id="GO:0005737">
    <property type="term" value="C:cytoplasm"/>
    <property type="evidence" value="ECO:0007669"/>
    <property type="project" value="UniProtKB-SubCell"/>
</dbReference>
<name>A0A9P4WWC7_9PLEO</name>
<sequence>MSSISEEERALQLARDASESLASGDLAAAARKLREATSIAPENAQIKEAWEKLRQEEDKSEFLSICKIWVQSKDEADGERALKALKERPLKQKEAEQAMQILNDFKDEDDVLDQVTGELLKNTGAQTWLAQAVRERPTRTYYELFPRGDDSIDGLLKVLLNRSLWPDDATFKESHRDVFQLSLAMLMEEALDHPERAMRGVAQLLAHHANHLQNIIDADSFDVILSSLDIRLPKTLRDQATLASIKLFELSPDTAKELVSKFVTQRTQKGDADNLVIAFSAATAIFPIAVEAASALFLTEGFVSTLVPMVEKKKSHKLIQVTLDLLSAACVDKKCREAVNLHCRDWLDMVADSTDKGRATLAGLILIKLGDEEPPSTDNPQVKTPVKVDQSDLIASFKSMVIGPDAAITKQNSVEALAYASLQAHFREDLSTDRRFLERLIETMSAPSVPGNIVFGGMTIFANITAFLPIQSDEDRRLAQLKAYANVQKPSEPQELLNNEHAIARCTRVLQAGIVPLLLQLSKTPTPNILAQTSQILLNLSNDKASRGLMTQQGAVKLLIAIWEHMASMTASSKTGTAPFPPAAQPAAAQALSRLLISVNPSHAFTSSLPATSAIRPLQSQLIRTESSIWQLHAFEAMLALTNLASLDQATQTQIIRTAFDTVVDDLLLSNNKLLRRAATQLVCNLMGSPYCIEKFADGSPRAKHRLHLLLAMTDVDDTPTRSAAGGALATLLTCGEITITPFLQQEKGVEFLVGLVEDEDEELRHRGVVCLHSVAEVPAGLKAIQEKGGVEAVQRALSEAKSPMVTQACRDALAALKS</sequence>
<evidence type="ECO:0000256" key="2">
    <source>
        <dbReference type="ARBA" id="ARBA00022490"/>
    </source>
</evidence>
<reference evidence="6" key="1">
    <citation type="submission" date="2019-04" db="EMBL/GenBank/DDBJ databases">
        <title>Sequencing of skin fungus with MAO and IRED activity.</title>
        <authorList>
            <person name="Marsaioli A.J."/>
            <person name="Bonatto J.M.C."/>
            <person name="Reis Junior O."/>
        </authorList>
    </citation>
    <scope>NUCLEOTIDE SEQUENCE</scope>
    <source>
        <strain evidence="6">28M1</strain>
    </source>
</reference>
<dbReference type="InterPro" id="IPR016024">
    <property type="entry name" value="ARM-type_fold"/>
</dbReference>
<feature type="repeat" description="ARM" evidence="4">
    <location>
        <begin position="513"/>
        <end position="555"/>
    </location>
</feature>
<dbReference type="OrthoDB" id="5574718at2759"/>